<evidence type="ECO:0000313" key="2">
    <source>
        <dbReference type="Proteomes" id="UP000887116"/>
    </source>
</evidence>
<dbReference type="Proteomes" id="UP000887116">
    <property type="component" value="Unassembled WGS sequence"/>
</dbReference>
<reference evidence="1" key="1">
    <citation type="submission" date="2020-07" db="EMBL/GenBank/DDBJ databases">
        <title>Multicomponent nature underlies the extraordinary mechanical properties of spider dragline silk.</title>
        <authorList>
            <person name="Kono N."/>
            <person name="Nakamura H."/>
            <person name="Mori M."/>
            <person name="Yoshida Y."/>
            <person name="Ohtoshi R."/>
            <person name="Malay A.D."/>
            <person name="Moran D.A.P."/>
            <person name="Tomita M."/>
            <person name="Numata K."/>
            <person name="Arakawa K."/>
        </authorList>
    </citation>
    <scope>NUCLEOTIDE SEQUENCE</scope>
</reference>
<comment type="caution">
    <text evidence="1">The sequence shown here is derived from an EMBL/GenBank/DDBJ whole genome shotgun (WGS) entry which is preliminary data.</text>
</comment>
<dbReference type="AlphaFoldDB" id="A0A8X6LUY1"/>
<gene>
    <name evidence="1" type="ORF">TNCT_471401</name>
</gene>
<sequence>MLRTAKTEFVVKRVNDTRWCARADATVALSKGYSGFQKASQVLLKISQKLQISFEAKCLLKYLSRIKKSCQAFGPLS</sequence>
<name>A0A8X6LUY1_TRICU</name>
<evidence type="ECO:0000313" key="1">
    <source>
        <dbReference type="EMBL" id="GFR21577.1"/>
    </source>
</evidence>
<proteinExistence type="predicted"/>
<keyword evidence="2" id="KW-1185">Reference proteome</keyword>
<accession>A0A8X6LUY1</accession>
<dbReference type="EMBL" id="BMAO01037960">
    <property type="protein sequence ID" value="GFR21577.1"/>
    <property type="molecule type" value="Genomic_DNA"/>
</dbReference>
<protein>
    <submittedName>
        <fullName evidence="1">Uncharacterized protein</fullName>
    </submittedName>
</protein>
<organism evidence="1 2">
    <name type="scientific">Trichonephila clavata</name>
    <name type="common">Joro spider</name>
    <name type="synonym">Nephila clavata</name>
    <dbReference type="NCBI Taxonomy" id="2740835"/>
    <lineage>
        <taxon>Eukaryota</taxon>
        <taxon>Metazoa</taxon>
        <taxon>Ecdysozoa</taxon>
        <taxon>Arthropoda</taxon>
        <taxon>Chelicerata</taxon>
        <taxon>Arachnida</taxon>
        <taxon>Araneae</taxon>
        <taxon>Araneomorphae</taxon>
        <taxon>Entelegynae</taxon>
        <taxon>Araneoidea</taxon>
        <taxon>Nephilidae</taxon>
        <taxon>Trichonephila</taxon>
    </lineage>
</organism>